<dbReference type="AlphaFoldDB" id="A0A066X524"/>
<sequence length="26" mass="2822">MEPLLPTSICLATLRSTAPLALTPRR</sequence>
<comment type="caution">
    <text evidence="1">The sequence shown here is derived from an EMBL/GenBank/DDBJ whole genome shotgun (WGS) entry which is preliminary data.</text>
</comment>
<reference evidence="2" key="1">
    <citation type="journal article" date="2014" name="Genome Announc.">
        <title>Draft genome sequence of Colletotrichum sublineola, a destructive pathogen of cultivated sorghum.</title>
        <authorList>
            <person name="Baroncelli R."/>
            <person name="Sanz-Martin J.M."/>
            <person name="Rech G.E."/>
            <person name="Sukno S.A."/>
            <person name="Thon M.R."/>
        </authorList>
    </citation>
    <scope>NUCLEOTIDE SEQUENCE [LARGE SCALE GENOMIC DNA]</scope>
    <source>
        <strain evidence="2">TX430BB</strain>
    </source>
</reference>
<gene>
    <name evidence="1" type="ORF">CSUB01_00796</name>
</gene>
<evidence type="ECO:0000313" key="1">
    <source>
        <dbReference type="EMBL" id="KDN61115.1"/>
    </source>
</evidence>
<keyword evidence="2" id="KW-1185">Reference proteome</keyword>
<dbReference type="EMBL" id="JMSE01001443">
    <property type="protein sequence ID" value="KDN61115.1"/>
    <property type="molecule type" value="Genomic_DNA"/>
</dbReference>
<proteinExistence type="predicted"/>
<accession>A0A066X524</accession>
<name>A0A066X524_COLSU</name>
<dbReference type="HOGENOM" id="CLU_3417253_0_0_1"/>
<dbReference type="Proteomes" id="UP000027238">
    <property type="component" value="Unassembled WGS sequence"/>
</dbReference>
<protein>
    <submittedName>
        <fullName evidence="1">Uncharacterized protein</fullName>
    </submittedName>
</protein>
<evidence type="ECO:0000313" key="2">
    <source>
        <dbReference type="Proteomes" id="UP000027238"/>
    </source>
</evidence>
<organism evidence="1 2">
    <name type="scientific">Colletotrichum sublineola</name>
    <name type="common">Sorghum anthracnose fungus</name>
    <dbReference type="NCBI Taxonomy" id="1173701"/>
    <lineage>
        <taxon>Eukaryota</taxon>
        <taxon>Fungi</taxon>
        <taxon>Dikarya</taxon>
        <taxon>Ascomycota</taxon>
        <taxon>Pezizomycotina</taxon>
        <taxon>Sordariomycetes</taxon>
        <taxon>Hypocreomycetidae</taxon>
        <taxon>Glomerellales</taxon>
        <taxon>Glomerellaceae</taxon>
        <taxon>Colletotrichum</taxon>
        <taxon>Colletotrichum graminicola species complex</taxon>
    </lineage>
</organism>